<dbReference type="InterPro" id="IPR014756">
    <property type="entry name" value="Ig_E-set"/>
</dbReference>
<evidence type="ECO:0000313" key="3">
    <source>
        <dbReference type="EnsemblMetazoa" id="XP_016663061.1"/>
    </source>
</evidence>
<dbReference type="Proteomes" id="UP000007819">
    <property type="component" value="Chromosome A1"/>
</dbReference>
<dbReference type="PANTHER" id="PTHR22625:SF70">
    <property type="entry name" value="PLEXIN A, ISOFORM A"/>
    <property type="match status" value="1"/>
</dbReference>
<sequence>MYQRNTSSVVSITVKNHRFLAEGRSTTVTLAGQSCDDPVTVDDQTVNCTVGLGYLNGLKEGPVVIEYAGITSVLILKSAQKFRFIGPRLTDVNPTCVPATGGTRIELTGEYLNAIPNVQLFFRNIRTKVMCDIIEITHDRIVCVTGAHTGEPKSGPLLIVFDGAVGKFYKKKMFTYVNEPTVLDGQVFEGLASGDVSLTVRGGFDCTENQQMYVDYNGTRYYGNCVVRDNSNLTMYCWPPKLDDPGQMMSLSLGFRVDLAGKVVNLPQQTPYLLHPDPVYTDFEVFDGTVVRVDGIFPDLLQRRRPNGSYILEVTFRGDEADHDERFIMVNVTENYIECRSPFDTSVADILEIAITVDKQVKRTVVQRRHRRYYAIVRLLSPQQVIGGFSAMLICVFCAVVMYYRRIIISEINMNV</sequence>
<dbReference type="EnsemblMetazoa" id="XM_016807572.2">
    <property type="protein sequence ID" value="XP_016663061.1"/>
    <property type="gene ID" value="LOC107884773"/>
</dbReference>
<dbReference type="GO" id="GO:0048468">
    <property type="term" value="P:cell development"/>
    <property type="evidence" value="ECO:0007669"/>
    <property type="project" value="UniProtKB-ARBA"/>
</dbReference>
<dbReference type="GO" id="GO:0002116">
    <property type="term" value="C:semaphorin receptor complex"/>
    <property type="evidence" value="ECO:0007669"/>
    <property type="project" value="TreeGrafter"/>
</dbReference>
<dbReference type="PROSITE" id="PS51257">
    <property type="entry name" value="PROKAR_LIPOPROTEIN"/>
    <property type="match status" value="1"/>
</dbReference>
<dbReference type="InterPro" id="IPR031148">
    <property type="entry name" value="Plexin"/>
</dbReference>
<dbReference type="GO" id="GO:0030334">
    <property type="term" value="P:regulation of cell migration"/>
    <property type="evidence" value="ECO:0007669"/>
    <property type="project" value="TreeGrafter"/>
</dbReference>
<keyword evidence="1" id="KW-0812">Transmembrane</keyword>
<dbReference type="GO" id="GO:0048731">
    <property type="term" value="P:system development"/>
    <property type="evidence" value="ECO:0007669"/>
    <property type="project" value="UniProtKB-ARBA"/>
</dbReference>
<dbReference type="Pfam" id="PF01833">
    <property type="entry name" value="TIG"/>
    <property type="match status" value="1"/>
</dbReference>
<dbReference type="SUPFAM" id="SSF81296">
    <property type="entry name" value="E set domains"/>
    <property type="match status" value="1"/>
</dbReference>
<protein>
    <recommendedName>
        <fullName evidence="2">IPT/TIG domain-containing protein</fullName>
    </recommendedName>
</protein>
<evidence type="ECO:0000256" key="1">
    <source>
        <dbReference type="SAM" id="Phobius"/>
    </source>
</evidence>
<dbReference type="RefSeq" id="XP_016663061.1">
    <property type="nucleotide sequence ID" value="XM_016807572.1"/>
</dbReference>
<dbReference type="InterPro" id="IPR002909">
    <property type="entry name" value="IPT_dom"/>
</dbReference>
<reference evidence="4" key="1">
    <citation type="submission" date="2010-06" db="EMBL/GenBank/DDBJ databases">
        <authorList>
            <person name="Jiang H."/>
            <person name="Abraham K."/>
            <person name="Ali S."/>
            <person name="Alsbrooks S.L."/>
            <person name="Anim B.N."/>
            <person name="Anosike U.S."/>
            <person name="Attaway T."/>
            <person name="Bandaranaike D.P."/>
            <person name="Battles P.K."/>
            <person name="Bell S.N."/>
            <person name="Bell A.V."/>
            <person name="Beltran B."/>
            <person name="Bickham C."/>
            <person name="Bustamante Y."/>
            <person name="Caleb T."/>
            <person name="Canada A."/>
            <person name="Cardenas V."/>
            <person name="Carter K."/>
            <person name="Chacko J."/>
            <person name="Chandrabose M.N."/>
            <person name="Chavez D."/>
            <person name="Chavez A."/>
            <person name="Chen L."/>
            <person name="Chu H.-S."/>
            <person name="Claassen K.J."/>
            <person name="Cockrell R."/>
            <person name="Collins M."/>
            <person name="Cooper J.A."/>
            <person name="Cree A."/>
            <person name="Curry S.M."/>
            <person name="Da Y."/>
            <person name="Dao M.D."/>
            <person name="Das B."/>
            <person name="Davila M.-L."/>
            <person name="Davy-Carroll L."/>
            <person name="Denson S."/>
            <person name="Dinh H."/>
            <person name="Ebong V.E."/>
            <person name="Edwards J.R."/>
            <person name="Egan A."/>
            <person name="El-Daye J."/>
            <person name="Escobedo L."/>
            <person name="Fernandez S."/>
            <person name="Fernando P.R."/>
            <person name="Flagg N."/>
            <person name="Forbes L.D."/>
            <person name="Fowler R.G."/>
            <person name="Fu Q."/>
            <person name="Gabisi R.A."/>
            <person name="Ganer J."/>
            <person name="Garbino Pronczuk A."/>
            <person name="Garcia R.M."/>
            <person name="Garner T."/>
            <person name="Garrett T.E."/>
            <person name="Gonzalez D.A."/>
            <person name="Hamid H."/>
            <person name="Hawkins E.S."/>
            <person name="Hirani K."/>
            <person name="Hogues M.E."/>
            <person name="Hollins B."/>
            <person name="Hsiao C.-H."/>
            <person name="Jabil R."/>
            <person name="James M.L."/>
            <person name="Jhangiani S.N."/>
            <person name="Johnson B."/>
            <person name="Johnson Q."/>
            <person name="Joshi V."/>
            <person name="Kalu J.B."/>
            <person name="Kam C."/>
            <person name="Kashfia A."/>
            <person name="Keebler J."/>
            <person name="Kisamo H."/>
            <person name="Kovar C.L."/>
            <person name="Lago L.A."/>
            <person name="Lai C.-Y."/>
            <person name="Laidlaw J."/>
            <person name="Lara F."/>
            <person name="Le T.-K."/>
            <person name="Lee S.L."/>
            <person name="Legall F.H."/>
            <person name="Lemon S.J."/>
            <person name="Lewis L.R."/>
            <person name="Li B."/>
            <person name="Liu Y."/>
            <person name="Liu Y.-S."/>
            <person name="Lopez J."/>
            <person name="Lozado R.J."/>
            <person name="Lu J."/>
            <person name="Madu R.C."/>
            <person name="Maheshwari M."/>
            <person name="Maheshwari R."/>
            <person name="Malloy K."/>
            <person name="Martinez E."/>
            <person name="Mathew T."/>
            <person name="Mercado I.C."/>
            <person name="Mercado C."/>
            <person name="Meyer B."/>
            <person name="Montgomery K."/>
            <person name="Morgan M.B."/>
            <person name="Munidasa M."/>
            <person name="Nazareth L.V."/>
            <person name="Nelson J."/>
            <person name="Ng B.M."/>
            <person name="Nguyen N.B."/>
            <person name="Nguyen P.Q."/>
            <person name="Nguyen T."/>
            <person name="Obregon M."/>
            <person name="Okwuonu G.O."/>
            <person name="Onwere C.G."/>
            <person name="Orozco G."/>
            <person name="Parra A."/>
            <person name="Patel S."/>
            <person name="Patil S."/>
            <person name="Perez A."/>
            <person name="Perez Y."/>
            <person name="Pham C."/>
            <person name="Primus E.L."/>
            <person name="Pu L.-L."/>
            <person name="Puazo M."/>
            <person name="Qin X."/>
            <person name="Quiroz J.B."/>
            <person name="Reese J."/>
            <person name="Richards S."/>
            <person name="Rives C.M."/>
            <person name="Robberts R."/>
            <person name="Ruiz S.J."/>
            <person name="Ruiz M.J."/>
            <person name="Santibanez J."/>
            <person name="Schneider B.W."/>
            <person name="Sisson I."/>
            <person name="Smith M."/>
            <person name="Sodergren E."/>
            <person name="Song X.-Z."/>
            <person name="Song B.B."/>
            <person name="Summersgill H."/>
            <person name="Thelus R."/>
            <person name="Thornton R.D."/>
            <person name="Trejos Z.Y."/>
            <person name="Usmani K."/>
            <person name="Vattathil S."/>
            <person name="Villasana D."/>
            <person name="Walker D.L."/>
            <person name="Wang S."/>
            <person name="Wang K."/>
            <person name="White C.S."/>
            <person name="Williams A.C."/>
            <person name="Williamson J."/>
            <person name="Wilson K."/>
            <person name="Woghiren I.O."/>
            <person name="Woodworth J.R."/>
            <person name="Worley K.C."/>
            <person name="Wright R.A."/>
            <person name="Wu W."/>
            <person name="Young L."/>
            <person name="Zhang L."/>
            <person name="Zhang J."/>
            <person name="Zhu Y."/>
            <person name="Muzny D.M."/>
            <person name="Weinstock G."/>
            <person name="Gibbs R.A."/>
        </authorList>
    </citation>
    <scope>NUCLEOTIDE SEQUENCE [LARGE SCALE GENOMIC DNA]</scope>
    <source>
        <strain evidence="4">LSR1</strain>
    </source>
</reference>
<keyword evidence="1" id="KW-1133">Transmembrane helix</keyword>
<accession>A0A8R2D615</accession>
<feature type="transmembrane region" description="Helical" evidence="1">
    <location>
        <begin position="385"/>
        <end position="404"/>
    </location>
</feature>
<dbReference type="KEGG" id="api:107884773"/>
<dbReference type="OrthoDB" id="6613026at2759"/>
<dbReference type="AlphaFoldDB" id="A0A8R2D615"/>
<dbReference type="GO" id="GO:0005886">
    <property type="term" value="C:plasma membrane"/>
    <property type="evidence" value="ECO:0007669"/>
    <property type="project" value="TreeGrafter"/>
</dbReference>
<organism evidence="3 4">
    <name type="scientific">Acyrthosiphon pisum</name>
    <name type="common">Pea aphid</name>
    <dbReference type="NCBI Taxonomy" id="7029"/>
    <lineage>
        <taxon>Eukaryota</taxon>
        <taxon>Metazoa</taxon>
        <taxon>Ecdysozoa</taxon>
        <taxon>Arthropoda</taxon>
        <taxon>Hexapoda</taxon>
        <taxon>Insecta</taxon>
        <taxon>Pterygota</taxon>
        <taxon>Neoptera</taxon>
        <taxon>Paraneoptera</taxon>
        <taxon>Hemiptera</taxon>
        <taxon>Sternorrhyncha</taxon>
        <taxon>Aphidomorpha</taxon>
        <taxon>Aphidoidea</taxon>
        <taxon>Aphididae</taxon>
        <taxon>Macrosiphini</taxon>
        <taxon>Acyrthosiphon</taxon>
    </lineage>
</organism>
<reference evidence="3" key="2">
    <citation type="submission" date="2022-06" db="UniProtKB">
        <authorList>
            <consortium name="EnsemblMetazoa"/>
        </authorList>
    </citation>
    <scope>IDENTIFICATION</scope>
</reference>
<keyword evidence="4" id="KW-1185">Reference proteome</keyword>
<dbReference type="GO" id="GO:0017154">
    <property type="term" value="F:semaphorin receptor activity"/>
    <property type="evidence" value="ECO:0007669"/>
    <property type="project" value="InterPro"/>
</dbReference>
<name>A0A8R2D615_ACYPI</name>
<keyword evidence="1" id="KW-0472">Membrane</keyword>
<dbReference type="GeneID" id="107884773"/>
<dbReference type="InterPro" id="IPR013783">
    <property type="entry name" value="Ig-like_fold"/>
</dbReference>
<dbReference type="SMART" id="SM00429">
    <property type="entry name" value="IPT"/>
    <property type="match status" value="1"/>
</dbReference>
<feature type="domain" description="IPT/TIG" evidence="2">
    <location>
        <begin position="86"/>
        <end position="177"/>
    </location>
</feature>
<dbReference type="PANTHER" id="PTHR22625">
    <property type="entry name" value="PLEXIN"/>
    <property type="match status" value="1"/>
</dbReference>
<evidence type="ECO:0000313" key="4">
    <source>
        <dbReference type="Proteomes" id="UP000007819"/>
    </source>
</evidence>
<dbReference type="Gene3D" id="2.60.40.10">
    <property type="entry name" value="Immunoglobulins"/>
    <property type="match status" value="1"/>
</dbReference>
<evidence type="ECO:0000259" key="2">
    <source>
        <dbReference type="SMART" id="SM00429"/>
    </source>
</evidence>
<proteinExistence type="predicted"/>